<sequence length="100" mass="11377">MNGRWVVAGLMWAAVSVLAFRGIGNVIVAGGLVVFGLVLLVVLAMASDWDRHPGFEERERERARRRREKWERNAGARARDRERWEAHQARKAARGAAQDR</sequence>
<feature type="compositionally biased region" description="Basic and acidic residues" evidence="1">
    <location>
        <begin position="56"/>
        <end position="88"/>
    </location>
</feature>
<keyword evidence="2" id="KW-0812">Transmembrane</keyword>
<protein>
    <submittedName>
        <fullName evidence="3">Uncharacterized protein</fullName>
    </submittedName>
</protein>
<reference evidence="4" key="1">
    <citation type="submission" date="2016-10" db="EMBL/GenBank/DDBJ databases">
        <authorList>
            <person name="Varghese N."/>
            <person name="Submissions S."/>
        </authorList>
    </citation>
    <scope>NUCLEOTIDE SEQUENCE [LARGE SCALE GENOMIC DNA]</scope>
    <source>
        <strain evidence="4">DSM 43161</strain>
    </source>
</reference>
<dbReference type="AlphaFoldDB" id="A0A1I5H5R6"/>
<evidence type="ECO:0000256" key="1">
    <source>
        <dbReference type="SAM" id="MobiDB-lite"/>
    </source>
</evidence>
<name>A0A1I5H5R6_9ACTN</name>
<evidence type="ECO:0000313" key="4">
    <source>
        <dbReference type="Proteomes" id="UP000183642"/>
    </source>
</evidence>
<accession>A0A1I5H5R6</accession>
<keyword evidence="2" id="KW-1133">Transmembrane helix</keyword>
<gene>
    <name evidence="3" type="ORF">SAMN05660359_03428</name>
</gene>
<dbReference type="Proteomes" id="UP000183642">
    <property type="component" value="Unassembled WGS sequence"/>
</dbReference>
<proteinExistence type="predicted"/>
<evidence type="ECO:0000256" key="2">
    <source>
        <dbReference type="SAM" id="Phobius"/>
    </source>
</evidence>
<keyword evidence="4" id="KW-1185">Reference proteome</keyword>
<feature type="transmembrane region" description="Helical" evidence="2">
    <location>
        <begin position="29"/>
        <end position="46"/>
    </location>
</feature>
<feature type="region of interest" description="Disordered" evidence="1">
    <location>
        <begin position="56"/>
        <end position="100"/>
    </location>
</feature>
<dbReference type="RefSeq" id="WP_075014722.1">
    <property type="nucleotide sequence ID" value="NZ_FOWE01000008.1"/>
</dbReference>
<dbReference type="EMBL" id="FOWE01000008">
    <property type="protein sequence ID" value="SFO43171.1"/>
    <property type="molecule type" value="Genomic_DNA"/>
</dbReference>
<organism evidence="3 4">
    <name type="scientific">Geodermatophilus obscurus</name>
    <dbReference type="NCBI Taxonomy" id="1861"/>
    <lineage>
        <taxon>Bacteria</taxon>
        <taxon>Bacillati</taxon>
        <taxon>Actinomycetota</taxon>
        <taxon>Actinomycetes</taxon>
        <taxon>Geodermatophilales</taxon>
        <taxon>Geodermatophilaceae</taxon>
        <taxon>Geodermatophilus</taxon>
    </lineage>
</organism>
<keyword evidence="2" id="KW-0472">Membrane</keyword>
<evidence type="ECO:0000313" key="3">
    <source>
        <dbReference type="EMBL" id="SFO43171.1"/>
    </source>
</evidence>